<accession>U5GCD6</accession>
<dbReference type="AlphaFoldDB" id="U5GCD6"/>
<proteinExistence type="predicted"/>
<name>U5GCD6_POPTR</name>
<gene>
    <name evidence="1" type="ORF">POPTR_005G136100</name>
</gene>
<protein>
    <submittedName>
        <fullName evidence="1">Uncharacterized protein</fullName>
    </submittedName>
</protein>
<evidence type="ECO:0000313" key="2">
    <source>
        <dbReference type="Proteomes" id="UP000006729"/>
    </source>
</evidence>
<dbReference type="HOGENOM" id="CLU_2798709_0_0_1"/>
<dbReference type="InParanoid" id="U5GCD6"/>
<sequence length="68" mass="8184">MESSFRCVHRQRQKLPHECMMDAISWIALAVCRKGIWYLFLNRSSHQHKAVVVSFTPFISFHNHRIYH</sequence>
<dbReference type="Proteomes" id="UP000006729">
    <property type="component" value="Chromosome 5"/>
</dbReference>
<dbReference type="EMBL" id="CM009294">
    <property type="protein sequence ID" value="PNT36573.1"/>
    <property type="molecule type" value="Genomic_DNA"/>
</dbReference>
<evidence type="ECO:0000313" key="1">
    <source>
        <dbReference type="EMBL" id="PNT36573.1"/>
    </source>
</evidence>
<organism evidence="1 2">
    <name type="scientific">Populus trichocarpa</name>
    <name type="common">Western balsam poplar</name>
    <name type="synonym">Populus balsamifera subsp. trichocarpa</name>
    <dbReference type="NCBI Taxonomy" id="3694"/>
    <lineage>
        <taxon>Eukaryota</taxon>
        <taxon>Viridiplantae</taxon>
        <taxon>Streptophyta</taxon>
        <taxon>Embryophyta</taxon>
        <taxon>Tracheophyta</taxon>
        <taxon>Spermatophyta</taxon>
        <taxon>Magnoliopsida</taxon>
        <taxon>eudicotyledons</taxon>
        <taxon>Gunneridae</taxon>
        <taxon>Pentapetalae</taxon>
        <taxon>rosids</taxon>
        <taxon>fabids</taxon>
        <taxon>Malpighiales</taxon>
        <taxon>Salicaceae</taxon>
        <taxon>Saliceae</taxon>
        <taxon>Populus</taxon>
    </lineage>
</organism>
<keyword evidence="2" id="KW-1185">Reference proteome</keyword>
<reference evidence="1 2" key="1">
    <citation type="journal article" date="2006" name="Science">
        <title>The genome of black cottonwood, Populus trichocarpa (Torr. &amp; Gray).</title>
        <authorList>
            <person name="Tuskan G.A."/>
            <person name="Difazio S."/>
            <person name="Jansson S."/>
            <person name="Bohlmann J."/>
            <person name="Grigoriev I."/>
            <person name="Hellsten U."/>
            <person name="Putnam N."/>
            <person name="Ralph S."/>
            <person name="Rombauts S."/>
            <person name="Salamov A."/>
            <person name="Schein J."/>
            <person name="Sterck L."/>
            <person name="Aerts A."/>
            <person name="Bhalerao R.R."/>
            <person name="Bhalerao R.P."/>
            <person name="Blaudez D."/>
            <person name="Boerjan W."/>
            <person name="Brun A."/>
            <person name="Brunner A."/>
            <person name="Busov V."/>
            <person name="Campbell M."/>
            <person name="Carlson J."/>
            <person name="Chalot M."/>
            <person name="Chapman J."/>
            <person name="Chen G.L."/>
            <person name="Cooper D."/>
            <person name="Coutinho P.M."/>
            <person name="Couturier J."/>
            <person name="Covert S."/>
            <person name="Cronk Q."/>
            <person name="Cunningham R."/>
            <person name="Davis J."/>
            <person name="Degroeve S."/>
            <person name="Dejardin A."/>
            <person name="Depamphilis C."/>
            <person name="Detter J."/>
            <person name="Dirks B."/>
            <person name="Dubchak I."/>
            <person name="Duplessis S."/>
            <person name="Ehlting J."/>
            <person name="Ellis B."/>
            <person name="Gendler K."/>
            <person name="Goodstein D."/>
            <person name="Gribskov M."/>
            <person name="Grimwood J."/>
            <person name="Groover A."/>
            <person name="Gunter L."/>
            <person name="Hamberger B."/>
            <person name="Heinze B."/>
            <person name="Helariutta Y."/>
            <person name="Henrissat B."/>
            <person name="Holligan D."/>
            <person name="Holt R."/>
            <person name="Huang W."/>
            <person name="Islam-Faridi N."/>
            <person name="Jones S."/>
            <person name="Jones-Rhoades M."/>
            <person name="Jorgensen R."/>
            <person name="Joshi C."/>
            <person name="Kangasjarvi J."/>
            <person name="Karlsson J."/>
            <person name="Kelleher C."/>
            <person name="Kirkpatrick R."/>
            <person name="Kirst M."/>
            <person name="Kohler A."/>
            <person name="Kalluri U."/>
            <person name="Larimer F."/>
            <person name="Leebens-Mack J."/>
            <person name="Leple J.C."/>
            <person name="Locascio P."/>
            <person name="Lou Y."/>
            <person name="Lucas S."/>
            <person name="Martin F."/>
            <person name="Montanini B."/>
            <person name="Napoli C."/>
            <person name="Nelson D.R."/>
            <person name="Nelson C."/>
            <person name="Nieminen K."/>
            <person name="Nilsson O."/>
            <person name="Pereda V."/>
            <person name="Peter G."/>
            <person name="Philippe R."/>
            <person name="Pilate G."/>
            <person name="Poliakov A."/>
            <person name="Razumovskaya J."/>
            <person name="Richardson P."/>
            <person name="Rinaldi C."/>
            <person name="Ritland K."/>
            <person name="Rouze P."/>
            <person name="Ryaboy D."/>
            <person name="Schmutz J."/>
            <person name="Schrader J."/>
            <person name="Segerman B."/>
            <person name="Shin H."/>
            <person name="Siddiqui A."/>
            <person name="Sterky F."/>
            <person name="Terry A."/>
            <person name="Tsai C.J."/>
            <person name="Uberbacher E."/>
            <person name="Unneberg P."/>
            <person name="Vahala J."/>
            <person name="Wall K."/>
            <person name="Wessler S."/>
            <person name="Yang G."/>
            <person name="Yin T."/>
            <person name="Douglas C."/>
            <person name="Marra M."/>
            <person name="Sandberg G."/>
            <person name="Van de Peer Y."/>
            <person name="Rokhsar D."/>
        </authorList>
    </citation>
    <scope>NUCLEOTIDE SEQUENCE [LARGE SCALE GENOMIC DNA]</scope>
    <source>
        <strain evidence="2">cv. Nisqually</strain>
    </source>
</reference>